<gene>
    <name evidence="2" type="ORF">A2V58_09270</name>
</gene>
<dbReference type="PANTHER" id="PTHR10625">
    <property type="entry name" value="HISTONE DEACETYLASE HDAC1-RELATED"/>
    <property type="match status" value="1"/>
</dbReference>
<comment type="caution">
    <text evidence="2">The sequence shown here is derived from an EMBL/GenBank/DDBJ whole genome shotgun (WGS) entry which is preliminary data.</text>
</comment>
<sequence length="311" mass="33687">MSRGNSVLQIFYSEHYNIDLGLLNYLHPFDGTKFKKVIKELKGISAVDIRSPSAPVSHEAIHDFVDDLVRIQLNDKKTVLRILEVPQIPLLPFSYLAKKILLPMRWGVAGTVDASKAALGGRNCWNLAGGYHHASQQSAEGFCLYNDIGIAHQELLKAGLLKAHDKILIIDVDAHHGNGNAQTFMHNADVTLLDVYNQDNYPRTAATRGRVNIPVLLHTGVGGSEYLAKYADALKQLGSGYRIAYVVAGTDVLDSDPIGGMRLTPGDVVARETLTFNKLKSMGVPAVFLGAGGYSKLSASTIAAAIKGLVR</sequence>
<dbReference type="InterPro" id="IPR023801">
    <property type="entry name" value="His_deacetylse_dom"/>
</dbReference>
<dbReference type="Pfam" id="PF00850">
    <property type="entry name" value="Hist_deacetyl"/>
    <property type="match status" value="1"/>
</dbReference>
<evidence type="ECO:0000313" key="2">
    <source>
        <dbReference type="EMBL" id="OGI57740.1"/>
    </source>
</evidence>
<dbReference type="InterPro" id="IPR023696">
    <property type="entry name" value="Ureohydrolase_dom_sf"/>
</dbReference>
<organism evidence="2 3">
    <name type="scientific">Candidatus Muproteobacteria bacterium RBG_19FT_COMBO_61_10</name>
    <dbReference type="NCBI Taxonomy" id="1817761"/>
    <lineage>
        <taxon>Bacteria</taxon>
        <taxon>Pseudomonadati</taxon>
        <taxon>Pseudomonadota</taxon>
        <taxon>Candidatus Muproteobacteria</taxon>
    </lineage>
</organism>
<evidence type="ECO:0000313" key="3">
    <source>
        <dbReference type="Proteomes" id="UP000177950"/>
    </source>
</evidence>
<accession>A0A1F6UK33</accession>
<name>A0A1F6UK33_9PROT</name>
<dbReference type="AlphaFoldDB" id="A0A1F6UK33"/>
<protein>
    <submittedName>
        <fullName evidence="2">Acetoin utilization protein AcuC</fullName>
    </submittedName>
</protein>
<dbReference type="Proteomes" id="UP000177950">
    <property type="component" value="Unassembled WGS sequence"/>
</dbReference>
<dbReference type="PANTHER" id="PTHR10625:SF19">
    <property type="entry name" value="HISTONE DEACETYLASE 12"/>
    <property type="match status" value="1"/>
</dbReference>
<feature type="domain" description="Histone deacetylase" evidence="1">
    <location>
        <begin position="59"/>
        <end position="305"/>
    </location>
</feature>
<dbReference type="Gene3D" id="3.40.800.20">
    <property type="entry name" value="Histone deacetylase domain"/>
    <property type="match status" value="1"/>
</dbReference>
<dbReference type="SUPFAM" id="SSF52768">
    <property type="entry name" value="Arginase/deacetylase"/>
    <property type="match status" value="1"/>
</dbReference>
<dbReference type="GO" id="GO:0004407">
    <property type="term" value="F:histone deacetylase activity"/>
    <property type="evidence" value="ECO:0007669"/>
    <property type="project" value="TreeGrafter"/>
</dbReference>
<dbReference type="GO" id="GO:0040029">
    <property type="term" value="P:epigenetic regulation of gene expression"/>
    <property type="evidence" value="ECO:0007669"/>
    <property type="project" value="TreeGrafter"/>
</dbReference>
<dbReference type="InterPro" id="IPR037138">
    <property type="entry name" value="His_deacetylse_dom_sf"/>
</dbReference>
<dbReference type="EMBL" id="MFSV01000115">
    <property type="protein sequence ID" value="OGI57740.1"/>
    <property type="molecule type" value="Genomic_DNA"/>
</dbReference>
<reference evidence="2 3" key="1">
    <citation type="journal article" date="2016" name="Nat. Commun.">
        <title>Thousands of microbial genomes shed light on interconnected biogeochemical processes in an aquifer system.</title>
        <authorList>
            <person name="Anantharaman K."/>
            <person name="Brown C.T."/>
            <person name="Hug L.A."/>
            <person name="Sharon I."/>
            <person name="Castelle C.J."/>
            <person name="Probst A.J."/>
            <person name="Thomas B.C."/>
            <person name="Singh A."/>
            <person name="Wilkins M.J."/>
            <person name="Karaoz U."/>
            <person name="Brodie E.L."/>
            <person name="Williams K.H."/>
            <person name="Hubbard S.S."/>
            <person name="Banfield J.F."/>
        </authorList>
    </citation>
    <scope>NUCLEOTIDE SEQUENCE [LARGE SCALE GENOMIC DNA]</scope>
</reference>
<proteinExistence type="predicted"/>
<evidence type="ECO:0000259" key="1">
    <source>
        <dbReference type="Pfam" id="PF00850"/>
    </source>
</evidence>